<dbReference type="AlphaFoldDB" id="A0A4Z1KPF7"/>
<evidence type="ECO:0000259" key="1">
    <source>
        <dbReference type="Pfam" id="PF06985"/>
    </source>
</evidence>
<evidence type="ECO:0000313" key="3">
    <source>
        <dbReference type="Proteomes" id="UP000297280"/>
    </source>
</evidence>
<dbReference type="InterPro" id="IPR010730">
    <property type="entry name" value="HET"/>
</dbReference>
<organism evidence="2 3">
    <name type="scientific">Botrytis porri</name>
    <dbReference type="NCBI Taxonomy" id="87229"/>
    <lineage>
        <taxon>Eukaryota</taxon>
        <taxon>Fungi</taxon>
        <taxon>Dikarya</taxon>
        <taxon>Ascomycota</taxon>
        <taxon>Pezizomycotina</taxon>
        <taxon>Leotiomycetes</taxon>
        <taxon>Helotiales</taxon>
        <taxon>Sclerotiniaceae</taxon>
        <taxon>Botrytis</taxon>
    </lineage>
</organism>
<dbReference type="PANTHER" id="PTHR33112:SF16">
    <property type="entry name" value="HETEROKARYON INCOMPATIBILITY DOMAIN-CONTAINING PROTEIN"/>
    <property type="match status" value="1"/>
</dbReference>
<dbReference type="Pfam" id="PF06985">
    <property type="entry name" value="HET"/>
    <property type="match status" value="1"/>
</dbReference>
<sequence>MWFLEPNSAEEEILEKLESRRLKQFAQGEALEALRDLVKTHIKPWVEACCNCREIMRIAAVRLTIQEALILTRMITIRYLWVDAICIAQSSENDDYSGFQTEASKIHYQNADGAYRSFRFHHVYFIGPLVGYTANANSSYFLEGSFKKWETYGYAATATPQDILAMPDDKLLTHDDWHRSLRLLSEKGLTFSKDRVYAIHGIACLIIERLKAEYFNGVFRPYPAQGLAWNYSPWGFLRCIARCIRGT</sequence>
<dbReference type="OrthoDB" id="3485711at2759"/>
<name>A0A4Z1KPF7_9HELO</name>
<dbReference type="PANTHER" id="PTHR33112">
    <property type="entry name" value="DOMAIN PROTEIN, PUTATIVE-RELATED"/>
    <property type="match status" value="1"/>
</dbReference>
<dbReference type="EMBL" id="PQXO01000235">
    <property type="protein sequence ID" value="TGO87306.1"/>
    <property type="molecule type" value="Genomic_DNA"/>
</dbReference>
<dbReference type="Proteomes" id="UP000297280">
    <property type="component" value="Unassembled WGS sequence"/>
</dbReference>
<reference evidence="2 3" key="1">
    <citation type="submission" date="2017-12" db="EMBL/GenBank/DDBJ databases">
        <title>Comparative genomics of Botrytis spp.</title>
        <authorList>
            <person name="Valero-Jimenez C.A."/>
            <person name="Tapia P."/>
            <person name="Veloso J."/>
            <person name="Silva-Moreno E."/>
            <person name="Staats M."/>
            <person name="Valdes J.H."/>
            <person name="Van Kan J.A.L."/>
        </authorList>
    </citation>
    <scope>NUCLEOTIDE SEQUENCE [LARGE SCALE GENOMIC DNA]</scope>
    <source>
        <strain evidence="2 3">MUCL3349</strain>
    </source>
</reference>
<evidence type="ECO:0000313" key="2">
    <source>
        <dbReference type="EMBL" id="TGO87306.1"/>
    </source>
</evidence>
<accession>A0A4Z1KPF7</accession>
<comment type="caution">
    <text evidence="2">The sequence shown here is derived from an EMBL/GenBank/DDBJ whole genome shotgun (WGS) entry which is preliminary data.</text>
</comment>
<protein>
    <recommendedName>
        <fullName evidence="1">Heterokaryon incompatibility domain-containing protein</fullName>
    </recommendedName>
</protein>
<keyword evidence="3" id="KW-1185">Reference proteome</keyword>
<feature type="domain" description="Heterokaryon incompatibility" evidence="1">
    <location>
        <begin position="58"/>
        <end position="95"/>
    </location>
</feature>
<gene>
    <name evidence="2" type="ORF">BPOR_0235g00070</name>
</gene>
<proteinExistence type="predicted"/>